<evidence type="ECO:0000256" key="3">
    <source>
        <dbReference type="ARBA" id="ARBA00022679"/>
    </source>
</evidence>
<name>K8EBT0_9CHLO</name>
<dbReference type="RefSeq" id="XP_007515074.1">
    <property type="nucleotide sequence ID" value="XM_007515012.1"/>
</dbReference>
<keyword evidence="3" id="KW-0808">Transferase</keyword>
<dbReference type="GO" id="GO:0016757">
    <property type="term" value="F:glycosyltransferase activity"/>
    <property type="evidence" value="ECO:0007669"/>
    <property type="project" value="UniProtKB-KW"/>
</dbReference>
<dbReference type="InterPro" id="IPR008630">
    <property type="entry name" value="Glyco_trans_34"/>
</dbReference>
<dbReference type="PANTHER" id="PTHR31306:SF4">
    <property type="entry name" value="ALPHA-1,2-GALACTOSYLTRANSFERASE"/>
    <property type="match status" value="1"/>
</dbReference>
<evidence type="ECO:0000313" key="6">
    <source>
        <dbReference type="Proteomes" id="UP000198341"/>
    </source>
</evidence>
<feature type="transmembrane region" description="Helical" evidence="4">
    <location>
        <begin position="139"/>
        <end position="160"/>
    </location>
</feature>
<comment type="similarity">
    <text evidence="1">Belongs to the glycosyltransferase 34 family.</text>
</comment>
<evidence type="ECO:0000256" key="2">
    <source>
        <dbReference type="ARBA" id="ARBA00022676"/>
    </source>
</evidence>
<keyword evidence="6" id="KW-1185">Reference proteome</keyword>
<dbReference type="Gene3D" id="3.90.550.10">
    <property type="entry name" value="Spore Coat Polysaccharide Biosynthesis Protein SpsA, Chain A"/>
    <property type="match status" value="1"/>
</dbReference>
<dbReference type="GeneID" id="19017202"/>
<keyword evidence="4" id="KW-1133">Transmembrane helix</keyword>
<dbReference type="Pfam" id="PF05637">
    <property type="entry name" value="Glyco_transf_34"/>
    <property type="match status" value="2"/>
</dbReference>
<gene>
    <name evidence="5" type="ORF">Bathy02g00880</name>
</gene>
<accession>K8EBT0</accession>
<evidence type="ECO:0000313" key="5">
    <source>
        <dbReference type="EMBL" id="CCO15314.1"/>
    </source>
</evidence>
<dbReference type="eggNOG" id="KOG4748">
    <property type="taxonomic scope" value="Eukaryota"/>
</dbReference>
<organism evidence="5 6">
    <name type="scientific">Bathycoccus prasinos</name>
    <dbReference type="NCBI Taxonomy" id="41875"/>
    <lineage>
        <taxon>Eukaryota</taxon>
        <taxon>Viridiplantae</taxon>
        <taxon>Chlorophyta</taxon>
        <taxon>Mamiellophyceae</taxon>
        <taxon>Mamiellales</taxon>
        <taxon>Bathycoccaceae</taxon>
        <taxon>Bathycoccus</taxon>
    </lineage>
</organism>
<dbReference type="SUPFAM" id="SSF53448">
    <property type="entry name" value="Nucleotide-diphospho-sugar transferases"/>
    <property type="match status" value="1"/>
</dbReference>
<dbReference type="AlphaFoldDB" id="K8EBT0"/>
<sequence length="461" mass="54025">MPSFCNVLFFSTSKKLRREFLTNTDEETEKEIFLFFVRDLNFNLNNKSKKRLWTDLCFSLLFLHKNLSDWPILLLLVDFFLSVCLSVCLLCADIRLKRERQKKTESSSIVYVVMPQLLTPRHRLRRKSSFLKRQRRRQFFLLMLVAIGIWNFLPGFLHVFTGMYKAHGRRYFGGYIKRPTPCKAEQLAPEYLLDKPKILPNLDDPDLSNLPGQRVHHPKVGIIVICDGNVHSICASSVANKQAYADRHGYDMIYDEKIVDSSRPASWSKLLAMRKYLPKYDFLLYLDVDTVIVNFDVQLEDIVDYEYDQILAADRNGLNCGVWMIRNTEWSLWFLDEMWSQSQLVGAAPWQMLFHFEQRAFHYLYQTNIWRQKVGGEQFEKANTVRARTKVVNACVFNSQLAFYEDGDFLIHLAGLKGVYKCLTFRRYYKNALNSLEKYGSLSVEADELPPSLRECFFGNT</sequence>
<feature type="transmembrane region" description="Helical" evidence="4">
    <location>
        <begin position="70"/>
        <end position="92"/>
    </location>
</feature>
<dbReference type="KEGG" id="bpg:Bathy02g00880"/>
<dbReference type="GO" id="GO:0000139">
    <property type="term" value="C:Golgi membrane"/>
    <property type="evidence" value="ECO:0007669"/>
    <property type="project" value="TreeGrafter"/>
</dbReference>
<dbReference type="Proteomes" id="UP000198341">
    <property type="component" value="Chromosome 2"/>
</dbReference>
<evidence type="ECO:0000256" key="4">
    <source>
        <dbReference type="SAM" id="Phobius"/>
    </source>
</evidence>
<dbReference type="OrthoDB" id="407658at2759"/>
<keyword evidence="2 5" id="KW-0328">Glycosyltransferase</keyword>
<proteinExistence type="inferred from homology"/>
<protein>
    <submittedName>
        <fullName evidence="5">Subunit of Golgi mannosyltransferase complex (ISS)</fullName>
    </submittedName>
</protein>
<evidence type="ECO:0000256" key="1">
    <source>
        <dbReference type="ARBA" id="ARBA00005664"/>
    </source>
</evidence>
<keyword evidence="4" id="KW-0812">Transmembrane</keyword>
<keyword evidence="4" id="KW-0472">Membrane</keyword>
<dbReference type="PANTHER" id="PTHR31306">
    <property type="entry name" value="ALPHA-1,6-MANNOSYLTRANSFERASE MNN11-RELATED"/>
    <property type="match status" value="1"/>
</dbReference>
<reference evidence="5 6" key="1">
    <citation type="submission" date="2011-10" db="EMBL/GenBank/DDBJ databases">
        <authorList>
            <person name="Genoscope - CEA"/>
        </authorList>
    </citation>
    <scope>NUCLEOTIDE SEQUENCE [LARGE SCALE GENOMIC DNA]</scope>
    <source>
        <strain evidence="5 6">RCC 1105</strain>
    </source>
</reference>
<dbReference type="InterPro" id="IPR029044">
    <property type="entry name" value="Nucleotide-diphossugar_trans"/>
</dbReference>
<dbReference type="GO" id="GO:0006487">
    <property type="term" value="P:protein N-linked glycosylation"/>
    <property type="evidence" value="ECO:0007669"/>
    <property type="project" value="TreeGrafter"/>
</dbReference>
<dbReference type="EMBL" id="FO082277">
    <property type="protein sequence ID" value="CCO15314.1"/>
    <property type="molecule type" value="Genomic_DNA"/>
</dbReference>